<feature type="signal peptide" evidence="1">
    <location>
        <begin position="1"/>
        <end position="30"/>
    </location>
</feature>
<dbReference type="Pfam" id="PF07995">
    <property type="entry name" value="GSDH"/>
    <property type="match status" value="1"/>
</dbReference>
<dbReference type="Gene3D" id="2.120.10.30">
    <property type="entry name" value="TolB, C-terminal domain"/>
    <property type="match status" value="1"/>
</dbReference>
<dbReference type="InterPro" id="IPR012938">
    <property type="entry name" value="Glc/Sorbosone_DH"/>
</dbReference>
<accession>A0A6L9MX37</accession>
<dbReference type="EMBL" id="JAAAWP010000008">
    <property type="protein sequence ID" value="NDW22555.1"/>
    <property type="molecule type" value="Genomic_DNA"/>
</dbReference>
<keyword evidence="4" id="KW-1185">Reference proteome</keyword>
<evidence type="ECO:0000313" key="4">
    <source>
        <dbReference type="Proteomes" id="UP000478837"/>
    </source>
</evidence>
<protein>
    <submittedName>
        <fullName evidence="3">PQQ-dependent sugar dehydrogenase</fullName>
    </submittedName>
</protein>
<feature type="chain" id="PRO_5027038274" evidence="1">
    <location>
        <begin position="31"/>
        <end position="394"/>
    </location>
</feature>
<dbReference type="RefSeq" id="WP_163112314.1">
    <property type="nucleotide sequence ID" value="NZ_JAAAWP010000008.1"/>
</dbReference>
<dbReference type="PANTHER" id="PTHR19328:SF75">
    <property type="entry name" value="ALDOSE SUGAR DEHYDROGENASE YLII"/>
    <property type="match status" value="1"/>
</dbReference>
<reference evidence="3 4" key="1">
    <citation type="submission" date="2020-01" db="EMBL/GenBank/DDBJ databases">
        <title>Genomes of bacteria type strains.</title>
        <authorList>
            <person name="Chen J."/>
            <person name="Zhu S."/>
            <person name="Yang J."/>
        </authorList>
    </citation>
    <scope>NUCLEOTIDE SEQUENCE [LARGE SCALE GENOMIC DNA]</scope>
    <source>
        <strain evidence="3 4">LMG 22958</strain>
    </source>
</reference>
<dbReference type="InterPro" id="IPR011041">
    <property type="entry name" value="Quinoprot_gluc/sorb_DH_b-prop"/>
</dbReference>
<gene>
    <name evidence="3" type="ORF">GTW09_13560</name>
</gene>
<feature type="domain" description="Glucose/Sorbosone dehydrogenase" evidence="2">
    <location>
        <begin position="54"/>
        <end position="389"/>
    </location>
</feature>
<evidence type="ECO:0000259" key="2">
    <source>
        <dbReference type="Pfam" id="PF07995"/>
    </source>
</evidence>
<evidence type="ECO:0000256" key="1">
    <source>
        <dbReference type="SAM" id="SignalP"/>
    </source>
</evidence>
<dbReference type="PANTHER" id="PTHR19328">
    <property type="entry name" value="HEDGEHOG-INTERACTING PROTEIN"/>
    <property type="match status" value="1"/>
</dbReference>
<dbReference type="InterPro" id="IPR011042">
    <property type="entry name" value="6-blade_b-propeller_TolB-like"/>
</dbReference>
<dbReference type="AlphaFoldDB" id="A0A6L9MX37"/>
<dbReference type="Proteomes" id="UP000478837">
    <property type="component" value="Unassembled WGS sequence"/>
</dbReference>
<dbReference type="SUPFAM" id="SSF50952">
    <property type="entry name" value="Soluble quinoprotein glucose dehydrogenase"/>
    <property type="match status" value="1"/>
</dbReference>
<evidence type="ECO:0000313" key="3">
    <source>
        <dbReference type="EMBL" id="NDW22555.1"/>
    </source>
</evidence>
<name>A0A6L9MX37_9ALTE</name>
<comment type="caution">
    <text evidence="3">The sequence shown here is derived from an EMBL/GenBank/DDBJ whole genome shotgun (WGS) entry which is preliminary data.</text>
</comment>
<sequence>MLIKLKPQKRIKQKVALLATLLATSFAAVAQSTEQVEISGSEGKALVGEVLSSFDNPWAMTFLPDGHSLVTEKPGTMWLLDKNQQKRFSVSNVPSVTARGQGGLGDVIIHPEFATNSTIYVSYVERDPKDDKFSGAVIERATLNITESGASLSNRELIWRQSPKVTGNGHYSHRMAISPDGYLFISSGERQKFTPAQNMAMNLGKIVRLNDDGSVPEDNPFYGNGSVTEQIWTLGHRNPLGIDFDAEGNLWAHEMGPRHGDELNIIERGRNYGYPTVSQGDHYSGVKIPNHEDIPIFKSPEKAWVPAISPAGFIIYKGDKFGDWTGNGFIGGLSSKALVRVAIDKDEEGKWNVEEAERYEWGKRVREVEQDNMGNIYVLEDKEGGRLIKLHHSN</sequence>
<proteinExistence type="predicted"/>
<keyword evidence="1" id="KW-0732">Signal</keyword>
<organism evidence="3 4">
    <name type="scientific">Alteromonas hispanica</name>
    <dbReference type="NCBI Taxonomy" id="315421"/>
    <lineage>
        <taxon>Bacteria</taxon>
        <taxon>Pseudomonadati</taxon>
        <taxon>Pseudomonadota</taxon>
        <taxon>Gammaproteobacteria</taxon>
        <taxon>Alteromonadales</taxon>
        <taxon>Alteromonadaceae</taxon>
        <taxon>Alteromonas/Salinimonas group</taxon>
        <taxon>Alteromonas</taxon>
    </lineage>
</organism>